<proteinExistence type="predicted"/>
<dbReference type="InterPro" id="IPR003034">
    <property type="entry name" value="SAP_dom"/>
</dbReference>
<dbReference type="OrthoDB" id="5950522at2759"/>
<organism evidence="2 3">
    <name type="scientific">Pocillopora damicornis</name>
    <name type="common">Cauliflower coral</name>
    <name type="synonym">Millepora damicornis</name>
    <dbReference type="NCBI Taxonomy" id="46731"/>
    <lineage>
        <taxon>Eukaryota</taxon>
        <taxon>Metazoa</taxon>
        <taxon>Cnidaria</taxon>
        <taxon>Anthozoa</taxon>
        <taxon>Hexacorallia</taxon>
        <taxon>Scleractinia</taxon>
        <taxon>Astrocoeniina</taxon>
        <taxon>Pocilloporidae</taxon>
        <taxon>Pocillopora</taxon>
    </lineage>
</organism>
<dbReference type="Proteomes" id="UP000275408">
    <property type="component" value="Unassembled WGS sequence"/>
</dbReference>
<feature type="domain" description="SAP" evidence="1">
    <location>
        <begin position="99"/>
        <end position="133"/>
    </location>
</feature>
<dbReference type="EMBL" id="RCHS01004020">
    <property type="protein sequence ID" value="RMX38355.1"/>
    <property type="molecule type" value="Genomic_DNA"/>
</dbReference>
<evidence type="ECO:0000313" key="3">
    <source>
        <dbReference type="Proteomes" id="UP000275408"/>
    </source>
</evidence>
<dbReference type="SUPFAM" id="SSF68906">
    <property type="entry name" value="SAP domain"/>
    <property type="match status" value="1"/>
</dbReference>
<dbReference type="Pfam" id="PF02037">
    <property type="entry name" value="SAP"/>
    <property type="match status" value="1"/>
</dbReference>
<reference evidence="2 3" key="1">
    <citation type="journal article" date="2018" name="Sci. Rep.">
        <title>Comparative analysis of the Pocillopora damicornis genome highlights role of immune system in coral evolution.</title>
        <authorList>
            <person name="Cunning R."/>
            <person name="Bay R.A."/>
            <person name="Gillette P."/>
            <person name="Baker A.C."/>
            <person name="Traylor-Knowles N."/>
        </authorList>
    </citation>
    <scope>NUCLEOTIDE SEQUENCE [LARGE SCALE GENOMIC DNA]</scope>
    <source>
        <strain evidence="2">RSMAS</strain>
        <tissue evidence="2">Whole animal</tissue>
    </source>
</reference>
<name>A0A3M6TAE1_POCDA</name>
<evidence type="ECO:0000259" key="1">
    <source>
        <dbReference type="PROSITE" id="PS50800"/>
    </source>
</evidence>
<evidence type="ECO:0000313" key="2">
    <source>
        <dbReference type="EMBL" id="RMX38355.1"/>
    </source>
</evidence>
<dbReference type="InterPro" id="IPR036361">
    <property type="entry name" value="SAP_dom_sf"/>
</dbReference>
<accession>A0A3M6TAE1</accession>
<gene>
    <name evidence="2" type="ORF">pdam_00005536</name>
</gene>
<dbReference type="AlphaFoldDB" id="A0A3M6TAE1"/>
<protein>
    <recommendedName>
        <fullName evidence="1">SAP domain-containing protein</fullName>
    </recommendedName>
</protein>
<comment type="caution">
    <text evidence="2">The sequence shown here is derived from an EMBL/GenBank/DDBJ whole genome shotgun (WGS) entry which is preliminary data.</text>
</comment>
<dbReference type="PROSITE" id="PS50800">
    <property type="entry name" value="SAP"/>
    <property type="match status" value="1"/>
</dbReference>
<dbReference type="Gene3D" id="1.10.720.30">
    <property type="entry name" value="SAP domain"/>
    <property type="match status" value="1"/>
</dbReference>
<keyword evidence="3" id="KW-1185">Reference proteome</keyword>
<sequence>MLDSFDARERSYDNSAKGINITIRKAAQAHASRKSQRLIATRGHDVTKMSRDTRFGHSNRMCGIFTVKCMAKSDDLSTKKIVILTENDEVPGSNFTSCPEDYTVDQLKRWLKCRGSKQSGKRQELITRVKDCIASGNHHLLDPGIDGGKWLKAKEDREHGSNLTDHNSLAPDPPQKNWRVFPSYDIPSLFNYGHIVCVAKSRLLADFS</sequence>